<keyword evidence="5" id="KW-1185">Reference proteome</keyword>
<evidence type="ECO:0000256" key="2">
    <source>
        <dbReference type="ARBA" id="ARBA00005695"/>
    </source>
</evidence>
<evidence type="ECO:0000256" key="3">
    <source>
        <dbReference type="ARBA" id="ARBA00022729"/>
    </source>
</evidence>
<dbReference type="OrthoDB" id="9796817at2"/>
<dbReference type="RefSeq" id="WP_136953965.1">
    <property type="nucleotide sequence ID" value="NZ_CP039712.1"/>
</dbReference>
<evidence type="ECO:0000313" key="4">
    <source>
        <dbReference type="EMBL" id="QCI87143.1"/>
    </source>
</evidence>
<name>A0A4D7CUS6_9ENTE</name>
<dbReference type="GO" id="GO:0043190">
    <property type="term" value="C:ATP-binding cassette (ABC) transporter complex"/>
    <property type="evidence" value="ECO:0007669"/>
    <property type="project" value="InterPro"/>
</dbReference>
<sequence length="524" mass="57789">MKKKFLGLSAATVLGLLVLTACGNNDEKDTSKATNDKDTFTYAISGDPTSLNPINVSDRWGLTATNMVYSPLARIEEDGTLKYELADSMETTDGGKSVTVHLKENVKWSDGEKFNADDVVFTYENKVLKENGNADSLWVGDQPIETEKVDDYTVKFNFPEVSAAAANNIATETYIMPEHLYEGQEEIDFSGSELADGNVVGTGPYSLKEYKRGEYMQFEANEHYYGGKPSVKNITLRIISNADTTKVALQKGEVDASMVLPSDIEDLEKNDLATYAYSENRVGYMGLNLNSDKLKDQKVRQAIFFALNKDDMNKAAYLSEEFYNTPNTILPPNNPFATTDVETYAQDVEKAKQLLSEAGVTDLKINLAYGSDNPEQTLQATLIQQQLQAVGINVELAGGDAAAIFTELRNPGSTKYDMFLGGYIMGNDPDLYSALYKSGAGANYFNYASEKADKLFEQGAVELDESKRKEIYAELQATINNDAVVYPIVDNKKILAASKNIQGIEDARLVPIYSFEDLSKISIK</sequence>
<evidence type="ECO:0000313" key="5">
    <source>
        <dbReference type="Proteomes" id="UP000298615"/>
    </source>
</evidence>
<dbReference type="Pfam" id="PF00496">
    <property type="entry name" value="SBP_bac_5"/>
    <property type="match status" value="1"/>
</dbReference>
<dbReference type="InterPro" id="IPR023765">
    <property type="entry name" value="SBP_5_CS"/>
</dbReference>
<keyword evidence="3" id="KW-0732">Signal</keyword>
<comment type="subcellular location">
    <subcellularLocation>
        <location evidence="1">Cell membrane</location>
        <topology evidence="1">Lipid-anchor</topology>
    </subcellularLocation>
</comment>
<dbReference type="Gene3D" id="3.10.105.10">
    <property type="entry name" value="Dipeptide-binding Protein, Domain 3"/>
    <property type="match status" value="1"/>
</dbReference>
<dbReference type="PANTHER" id="PTHR30290">
    <property type="entry name" value="PERIPLASMIC BINDING COMPONENT OF ABC TRANSPORTER"/>
    <property type="match status" value="1"/>
</dbReference>
<dbReference type="GO" id="GO:0015833">
    <property type="term" value="P:peptide transport"/>
    <property type="evidence" value="ECO:0007669"/>
    <property type="project" value="TreeGrafter"/>
</dbReference>
<dbReference type="EMBL" id="CP039712">
    <property type="protein sequence ID" value="QCI87143.1"/>
    <property type="molecule type" value="Genomic_DNA"/>
</dbReference>
<dbReference type="PIRSF" id="PIRSF002741">
    <property type="entry name" value="MppA"/>
    <property type="match status" value="1"/>
</dbReference>
<dbReference type="GO" id="GO:1904680">
    <property type="term" value="F:peptide transmembrane transporter activity"/>
    <property type="evidence" value="ECO:0007669"/>
    <property type="project" value="TreeGrafter"/>
</dbReference>
<dbReference type="AlphaFoldDB" id="A0A4D7CUS6"/>
<dbReference type="KEGG" id="vao:FA707_09470"/>
<gene>
    <name evidence="4" type="ORF">FA707_09470</name>
</gene>
<organism evidence="4 5">
    <name type="scientific">Vagococcus zengguangii</name>
    <dbReference type="NCBI Taxonomy" id="2571750"/>
    <lineage>
        <taxon>Bacteria</taxon>
        <taxon>Bacillati</taxon>
        <taxon>Bacillota</taxon>
        <taxon>Bacilli</taxon>
        <taxon>Lactobacillales</taxon>
        <taxon>Enterococcaceae</taxon>
        <taxon>Vagococcus</taxon>
    </lineage>
</organism>
<dbReference type="InterPro" id="IPR000914">
    <property type="entry name" value="SBP_5_dom"/>
</dbReference>
<dbReference type="SUPFAM" id="SSF53850">
    <property type="entry name" value="Periplasmic binding protein-like II"/>
    <property type="match status" value="1"/>
</dbReference>
<dbReference type="Gene3D" id="3.40.190.10">
    <property type="entry name" value="Periplasmic binding protein-like II"/>
    <property type="match status" value="1"/>
</dbReference>
<dbReference type="CDD" id="cd00995">
    <property type="entry name" value="PBP2_NikA_DppA_OppA_like"/>
    <property type="match status" value="1"/>
</dbReference>
<dbReference type="PANTHER" id="PTHR30290:SF59">
    <property type="entry name" value="OLIGOPEPTIDE ABC TRANSPORTER,SUBSTRATE-BINDING PROTEIN"/>
    <property type="match status" value="1"/>
</dbReference>
<dbReference type="Proteomes" id="UP000298615">
    <property type="component" value="Chromosome"/>
</dbReference>
<proteinExistence type="inferred from homology"/>
<dbReference type="Gene3D" id="3.90.76.10">
    <property type="entry name" value="Dipeptide-binding Protein, Domain 1"/>
    <property type="match status" value="1"/>
</dbReference>
<evidence type="ECO:0000256" key="1">
    <source>
        <dbReference type="ARBA" id="ARBA00004193"/>
    </source>
</evidence>
<reference evidence="4 5" key="1">
    <citation type="submission" date="2019-04" db="EMBL/GenBank/DDBJ databases">
        <title>Vagococcus sp. nov., isolated from faeces of yaks (Bos grunniens).</title>
        <authorList>
            <person name="Ge Y."/>
        </authorList>
    </citation>
    <scope>NUCLEOTIDE SEQUENCE [LARGE SCALE GENOMIC DNA]</scope>
    <source>
        <strain evidence="4 5">MN-17</strain>
    </source>
</reference>
<dbReference type="GO" id="GO:0042597">
    <property type="term" value="C:periplasmic space"/>
    <property type="evidence" value="ECO:0007669"/>
    <property type="project" value="UniProtKB-ARBA"/>
</dbReference>
<dbReference type="InterPro" id="IPR030678">
    <property type="entry name" value="Peptide/Ni-bd"/>
</dbReference>
<dbReference type="PROSITE" id="PS51257">
    <property type="entry name" value="PROKAR_LIPOPROTEIN"/>
    <property type="match status" value="1"/>
</dbReference>
<protein>
    <submittedName>
        <fullName evidence="4">ABC transporter substrate-binding protein</fullName>
    </submittedName>
</protein>
<dbReference type="PROSITE" id="PS01040">
    <property type="entry name" value="SBP_BACTERIAL_5"/>
    <property type="match status" value="1"/>
</dbReference>
<dbReference type="InterPro" id="IPR039424">
    <property type="entry name" value="SBP_5"/>
</dbReference>
<accession>A0A4D7CUS6</accession>
<comment type="similarity">
    <text evidence="2">Belongs to the bacterial solute-binding protein 5 family.</text>
</comment>